<protein>
    <submittedName>
        <fullName evidence="2">Saposin B-type domain-containing protein</fullName>
    </submittedName>
</protein>
<dbReference type="Proteomes" id="UP000095283">
    <property type="component" value="Unplaced"/>
</dbReference>
<organism evidence="1 2">
    <name type="scientific">Heterorhabditis bacteriophora</name>
    <name type="common">Entomopathogenic nematode worm</name>
    <dbReference type="NCBI Taxonomy" id="37862"/>
    <lineage>
        <taxon>Eukaryota</taxon>
        <taxon>Metazoa</taxon>
        <taxon>Ecdysozoa</taxon>
        <taxon>Nematoda</taxon>
        <taxon>Chromadorea</taxon>
        <taxon>Rhabditida</taxon>
        <taxon>Rhabditina</taxon>
        <taxon>Rhabditomorpha</taxon>
        <taxon>Strongyloidea</taxon>
        <taxon>Heterorhabditidae</taxon>
        <taxon>Heterorhabditis</taxon>
    </lineage>
</organism>
<name>A0A1I7WHZ0_HETBA</name>
<evidence type="ECO:0000313" key="2">
    <source>
        <dbReference type="WBParaSite" id="Hba_04628"/>
    </source>
</evidence>
<evidence type="ECO:0000313" key="1">
    <source>
        <dbReference type="Proteomes" id="UP000095283"/>
    </source>
</evidence>
<sequence length="90" mass="10235">MAVVNVAQCYADVEASKKPYITVKEMKANSSMLVFCYLQDFSLLFKERLIKLITCSFHDLPPELQCRLLEQVCTHATCCGTTEVLKSIRK</sequence>
<accession>A0A1I7WHZ0</accession>
<dbReference type="WBParaSite" id="Hba_04628">
    <property type="protein sequence ID" value="Hba_04628"/>
    <property type="gene ID" value="Hba_04628"/>
</dbReference>
<reference evidence="2" key="1">
    <citation type="submission" date="2016-11" db="UniProtKB">
        <authorList>
            <consortium name="WormBaseParasite"/>
        </authorList>
    </citation>
    <scope>IDENTIFICATION</scope>
</reference>
<keyword evidence="1" id="KW-1185">Reference proteome</keyword>
<dbReference type="AlphaFoldDB" id="A0A1I7WHZ0"/>
<proteinExistence type="predicted"/>